<evidence type="ECO:0000256" key="4">
    <source>
        <dbReference type="ARBA" id="ARBA00022528"/>
    </source>
</evidence>
<keyword evidence="13" id="KW-0472">Membrane</keyword>
<keyword evidence="5" id="KW-0934">Plastid</keyword>
<proteinExistence type="predicted"/>
<evidence type="ECO:0000313" key="16">
    <source>
        <dbReference type="EMBL" id="EIW83188.1"/>
    </source>
</evidence>
<evidence type="ECO:0000256" key="7">
    <source>
        <dbReference type="ARBA" id="ARBA00022723"/>
    </source>
</evidence>
<evidence type="ECO:0000256" key="10">
    <source>
        <dbReference type="ARBA" id="ARBA00022842"/>
    </source>
</evidence>
<dbReference type="Pfam" id="PF01926">
    <property type="entry name" value="MMR_HSR1"/>
    <property type="match status" value="1"/>
</dbReference>
<dbReference type="GO" id="GO:0016787">
    <property type="term" value="F:hydrolase activity"/>
    <property type="evidence" value="ECO:0007669"/>
    <property type="project" value="UniProtKB-KW"/>
</dbReference>
<dbReference type="GO" id="GO:0005525">
    <property type="term" value="F:GTP binding"/>
    <property type="evidence" value="ECO:0007669"/>
    <property type="project" value="InterPro"/>
</dbReference>
<evidence type="ECO:0000256" key="6">
    <source>
        <dbReference type="ARBA" id="ARBA00022692"/>
    </source>
</evidence>
<keyword evidence="17" id="KW-1185">Reference proteome</keyword>
<comment type="cofactor">
    <cofactor evidence="1">
        <name>Mg(2+)</name>
        <dbReference type="ChEBI" id="CHEBI:18420"/>
    </cofactor>
</comment>
<evidence type="ECO:0000256" key="13">
    <source>
        <dbReference type="ARBA" id="ARBA00023136"/>
    </source>
</evidence>
<evidence type="ECO:0000256" key="9">
    <source>
        <dbReference type="ARBA" id="ARBA00022805"/>
    </source>
</evidence>
<protein>
    <submittedName>
        <fullName evidence="16">P-loop containing nucleoside triphosphate hydrolase protein</fullName>
    </submittedName>
</protein>
<dbReference type="InterPro" id="IPR027417">
    <property type="entry name" value="P-loop_NTPase"/>
</dbReference>
<dbReference type="CDD" id="cd00882">
    <property type="entry name" value="Ras_like_GTPase"/>
    <property type="match status" value="1"/>
</dbReference>
<keyword evidence="6" id="KW-0812">Transmembrane</keyword>
<evidence type="ECO:0000256" key="2">
    <source>
        <dbReference type="ARBA" id="ARBA00004167"/>
    </source>
</evidence>
<evidence type="ECO:0000259" key="15">
    <source>
        <dbReference type="Pfam" id="PF01926"/>
    </source>
</evidence>
<dbReference type="PROSITE" id="PS00675">
    <property type="entry name" value="SIGMA54_INTERACT_1"/>
    <property type="match status" value="1"/>
</dbReference>
<dbReference type="InterPro" id="IPR045058">
    <property type="entry name" value="GIMA/IAN/Toc"/>
</dbReference>
<feature type="domain" description="G" evidence="15">
    <location>
        <begin position="234"/>
        <end position="360"/>
    </location>
</feature>
<keyword evidence="8 16" id="KW-0378">Hydrolase</keyword>
<keyword evidence="11" id="KW-0653">Protein transport</keyword>
<keyword evidence="12" id="KW-1133">Transmembrane helix</keyword>
<dbReference type="EMBL" id="JH711576">
    <property type="protein sequence ID" value="EIW83188.1"/>
    <property type="molecule type" value="Genomic_DNA"/>
</dbReference>
<evidence type="ECO:0000256" key="12">
    <source>
        <dbReference type="ARBA" id="ARBA00022989"/>
    </source>
</evidence>
<evidence type="ECO:0000256" key="5">
    <source>
        <dbReference type="ARBA" id="ARBA00022640"/>
    </source>
</evidence>
<sequence length="488" mass="55561">MIVGQQVAVTSPDADGCTLTSKPYSTFLNATPHRSIDEEICLWDTVGLNEPRLGLDGYLDAIGKADELIEELDKCGGIQLLLFVMRGGRITASSQKNYKLFVEVLCGGRVPVAVVITHLEHERVMEDWWKRNERAFKTFGIRYQDHACVTTLAAPNSQQYDESKKAINGVLRGCASLQPMKEHRDVWIIRVMEGIWRAFVPKPARPKVKKLTSQLRQRAPTQEIKAPVDDGIINVVIFGETGVGKSSLVNLIIGKYVAKTSDSAEGCTFEATYYDVAIDSRRIRLFDTAGLSEPCLNWDGYLLAVKKAERLVSILDNYGGVDLLIFCMRGGRITASAQQNYRMFVEILCDKKIPVAVVVTHLEHEERMEDWWDRNEKHFETYGISVYDHACITTIRKPNSRHHDYSRDAVIRLLWNCTSLPCRMKKSQEDLWFVKLLEGMWRYLLPRAARPGVKELTRKLVKRCGFSKDDANRIARRLKDMEDDTIKD</sequence>
<dbReference type="GeneID" id="19205068"/>
<name>A0A5M3MVJ6_CONPW</name>
<dbReference type="RefSeq" id="XP_007767017.1">
    <property type="nucleotide sequence ID" value="XM_007768827.1"/>
</dbReference>
<dbReference type="GO" id="GO:0016020">
    <property type="term" value="C:membrane"/>
    <property type="evidence" value="ECO:0007669"/>
    <property type="project" value="UniProtKB-SubCell"/>
</dbReference>
<keyword evidence="7" id="KW-0479">Metal-binding</keyword>
<keyword evidence="9" id="KW-1002">Plastid outer membrane</keyword>
<comment type="subcellular location">
    <subcellularLocation>
        <location evidence="2">Membrane</location>
        <topology evidence="2">Single-pass membrane protein</topology>
    </subcellularLocation>
    <subcellularLocation>
        <location evidence="14">Plastid</location>
        <location evidence="14">Chloroplast outer membrane</location>
    </subcellularLocation>
</comment>
<dbReference type="InterPro" id="IPR006073">
    <property type="entry name" value="GTP-bd"/>
</dbReference>
<evidence type="ECO:0000256" key="8">
    <source>
        <dbReference type="ARBA" id="ARBA00022801"/>
    </source>
</evidence>
<keyword evidence="3" id="KW-0813">Transport</keyword>
<keyword evidence="10" id="KW-0460">Magnesium</keyword>
<evidence type="ECO:0000256" key="1">
    <source>
        <dbReference type="ARBA" id="ARBA00001946"/>
    </source>
</evidence>
<dbReference type="KEGG" id="cput:CONPUDRAFT_164175"/>
<evidence type="ECO:0000313" key="17">
    <source>
        <dbReference type="Proteomes" id="UP000053558"/>
    </source>
</evidence>
<dbReference type="GO" id="GO:0046872">
    <property type="term" value="F:metal ion binding"/>
    <property type="evidence" value="ECO:0007669"/>
    <property type="project" value="UniProtKB-KW"/>
</dbReference>
<keyword evidence="4" id="KW-0150">Chloroplast</keyword>
<dbReference type="AlphaFoldDB" id="A0A5M3MVJ6"/>
<evidence type="ECO:0000256" key="11">
    <source>
        <dbReference type="ARBA" id="ARBA00022927"/>
    </source>
</evidence>
<dbReference type="PANTHER" id="PTHR10903:SF135">
    <property type="entry name" value="TRANSLOCASE OF CHLOROPLAST 120, CHLOROPLASTIC-RELATED"/>
    <property type="match status" value="1"/>
</dbReference>
<dbReference type="SUPFAM" id="SSF52540">
    <property type="entry name" value="P-loop containing nucleoside triphosphate hydrolases"/>
    <property type="match status" value="2"/>
</dbReference>
<reference evidence="17" key="1">
    <citation type="journal article" date="2012" name="Science">
        <title>The Paleozoic origin of enzymatic lignin decomposition reconstructed from 31 fungal genomes.</title>
        <authorList>
            <person name="Floudas D."/>
            <person name="Binder M."/>
            <person name="Riley R."/>
            <person name="Barry K."/>
            <person name="Blanchette R.A."/>
            <person name="Henrissat B."/>
            <person name="Martinez A.T."/>
            <person name="Otillar R."/>
            <person name="Spatafora J.W."/>
            <person name="Yadav J.S."/>
            <person name="Aerts A."/>
            <person name="Benoit I."/>
            <person name="Boyd A."/>
            <person name="Carlson A."/>
            <person name="Copeland A."/>
            <person name="Coutinho P.M."/>
            <person name="de Vries R.P."/>
            <person name="Ferreira P."/>
            <person name="Findley K."/>
            <person name="Foster B."/>
            <person name="Gaskell J."/>
            <person name="Glotzer D."/>
            <person name="Gorecki P."/>
            <person name="Heitman J."/>
            <person name="Hesse C."/>
            <person name="Hori C."/>
            <person name="Igarashi K."/>
            <person name="Jurgens J.A."/>
            <person name="Kallen N."/>
            <person name="Kersten P."/>
            <person name="Kohler A."/>
            <person name="Kuees U."/>
            <person name="Kumar T.K.A."/>
            <person name="Kuo A."/>
            <person name="LaButti K."/>
            <person name="Larrondo L.F."/>
            <person name="Lindquist E."/>
            <person name="Ling A."/>
            <person name="Lombard V."/>
            <person name="Lucas S."/>
            <person name="Lundell T."/>
            <person name="Martin R."/>
            <person name="McLaughlin D.J."/>
            <person name="Morgenstern I."/>
            <person name="Morin E."/>
            <person name="Murat C."/>
            <person name="Nagy L.G."/>
            <person name="Nolan M."/>
            <person name="Ohm R.A."/>
            <person name="Patyshakuliyeva A."/>
            <person name="Rokas A."/>
            <person name="Ruiz-Duenas F.J."/>
            <person name="Sabat G."/>
            <person name="Salamov A."/>
            <person name="Samejima M."/>
            <person name="Schmutz J."/>
            <person name="Slot J.C."/>
            <person name="St John F."/>
            <person name="Stenlid J."/>
            <person name="Sun H."/>
            <person name="Sun S."/>
            <person name="Syed K."/>
            <person name="Tsang A."/>
            <person name="Wiebenga A."/>
            <person name="Young D."/>
            <person name="Pisabarro A."/>
            <person name="Eastwood D.C."/>
            <person name="Martin F."/>
            <person name="Cullen D."/>
            <person name="Grigoriev I.V."/>
            <person name="Hibbett D.S."/>
        </authorList>
    </citation>
    <scope>NUCLEOTIDE SEQUENCE [LARGE SCALE GENOMIC DNA]</scope>
    <source>
        <strain evidence="17">RWD-64-598 SS2</strain>
    </source>
</reference>
<evidence type="ECO:0000256" key="3">
    <source>
        <dbReference type="ARBA" id="ARBA00022448"/>
    </source>
</evidence>
<dbReference type="Proteomes" id="UP000053558">
    <property type="component" value="Unassembled WGS sequence"/>
</dbReference>
<gene>
    <name evidence="16" type="ORF">CONPUDRAFT_164175</name>
</gene>
<dbReference type="PANTHER" id="PTHR10903">
    <property type="entry name" value="GTPASE, IMAP FAMILY MEMBER-RELATED"/>
    <property type="match status" value="1"/>
</dbReference>
<dbReference type="OrthoDB" id="8954335at2759"/>
<dbReference type="Gene3D" id="3.40.50.300">
    <property type="entry name" value="P-loop containing nucleotide triphosphate hydrolases"/>
    <property type="match status" value="2"/>
</dbReference>
<comment type="caution">
    <text evidence="16">The sequence shown here is derived from an EMBL/GenBank/DDBJ whole genome shotgun (WGS) entry which is preliminary data.</text>
</comment>
<evidence type="ECO:0000256" key="14">
    <source>
        <dbReference type="ARBA" id="ARBA00024013"/>
    </source>
</evidence>
<dbReference type="GO" id="GO:0015031">
    <property type="term" value="P:protein transport"/>
    <property type="evidence" value="ECO:0007669"/>
    <property type="project" value="UniProtKB-KW"/>
</dbReference>
<organism evidence="16 17">
    <name type="scientific">Coniophora puteana (strain RWD-64-598)</name>
    <name type="common">Brown rot fungus</name>
    <dbReference type="NCBI Taxonomy" id="741705"/>
    <lineage>
        <taxon>Eukaryota</taxon>
        <taxon>Fungi</taxon>
        <taxon>Dikarya</taxon>
        <taxon>Basidiomycota</taxon>
        <taxon>Agaricomycotina</taxon>
        <taxon>Agaricomycetes</taxon>
        <taxon>Agaricomycetidae</taxon>
        <taxon>Boletales</taxon>
        <taxon>Coniophorineae</taxon>
        <taxon>Coniophoraceae</taxon>
        <taxon>Coniophora</taxon>
    </lineage>
</organism>
<accession>A0A5M3MVJ6</accession>
<dbReference type="InterPro" id="IPR025662">
    <property type="entry name" value="Sigma_54_int_dom_ATP-bd_1"/>
</dbReference>